<dbReference type="InterPro" id="IPR020635">
    <property type="entry name" value="Tyr_kinase_cat_dom"/>
</dbReference>
<comment type="catalytic activity">
    <reaction evidence="22">
        <text>L-tyrosyl-[protein] + ATP = O-phospho-L-tyrosyl-[protein] + ADP + H(+)</text>
        <dbReference type="Rhea" id="RHEA:10596"/>
        <dbReference type="Rhea" id="RHEA-COMP:10136"/>
        <dbReference type="Rhea" id="RHEA-COMP:20101"/>
        <dbReference type="ChEBI" id="CHEBI:15378"/>
        <dbReference type="ChEBI" id="CHEBI:30616"/>
        <dbReference type="ChEBI" id="CHEBI:46858"/>
        <dbReference type="ChEBI" id="CHEBI:61978"/>
        <dbReference type="ChEBI" id="CHEBI:456216"/>
        <dbReference type="EC" id="2.7.10.1"/>
    </reaction>
</comment>
<evidence type="ECO:0000256" key="9">
    <source>
        <dbReference type="ARBA" id="ARBA00022737"/>
    </source>
</evidence>
<evidence type="ECO:0000256" key="6">
    <source>
        <dbReference type="ARBA" id="ARBA00022679"/>
    </source>
</evidence>
<dbReference type="PROSITE" id="PS50853">
    <property type="entry name" value="FN3"/>
    <property type="match status" value="1"/>
</dbReference>
<name>A0AAX7U1R1_ASTCA</name>
<dbReference type="InterPro" id="IPR013098">
    <property type="entry name" value="Ig_I-set"/>
</dbReference>
<dbReference type="Gene3D" id="1.10.510.10">
    <property type="entry name" value="Transferase(Phosphotransferase) domain 1"/>
    <property type="match status" value="1"/>
</dbReference>
<dbReference type="SUPFAM" id="SSF56112">
    <property type="entry name" value="Protein kinase-like (PK-like)"/>
    <property type="match status" value="1"/>
</dbReference>
<feature type="transmembrane region" description="Helical" evidence="27">
    <location>
        <begin position="343"/>
        <end position="364"/>
    </location>
</feature>
<evidence type="ECO:0000313" key="31">
    <source>
        <dbReference type="Ensembl" id="ENSACLP00000063598.1"/>
    </source>
</evidence>
<feature type="domain" description="Protein kinase" evidence="28">
    <location>
        <begin position="432"/>
        <end position="705"/>
    </location>
</feature>
<dbReference type="InterPro" id="IPR003961">
    <property type="entry name" value="FN3_dom"/>
</dbReference>
<feature type="domain" description="Ig-like" evidence="29">
    <location>
        <begin position="125"/>
        <end position="159"/>
    </location>
</feature>
<dbReference type="InterPro" id="IPR011009">
    <property type="entry name" value="Kinase-like_dom_sf"/>
</dbReference>
<keyword evidence="11" id="KW-0418">Kinase</keyword>
<dbReference type="InterPro" id="IPR036179">
    <property type="entry name" value="Ig-like_dom_sf"/>
</dbReference>
<evidence type="ECO:0000256" key="13">
    <source>
        <dbReference type="ARBA" id="ARBA00022889"/>
    </source>
</evidence>
<dbReference type="SMART" id="SM00219">
    <property type="entry name" value="TyrKc"/>
    <property type="match status" value="1"/>
</dbReference>
<evidence type="ECO:0000256" key="24">
    <source>
        <dbReference type="PIRSR" id="PIRSR000615-2"/>
    </source>
</evidence>
<dbReference type="InterPro" id="IPR036116">
    <property type="entry name" value="FN3_sf"/>
</dbReference>
<dbReference type="CDD" id="cd00063">
    <property type="entry name" value="FN3"/>
    <property type="match status" value="1"/>
</dbReference>
<evidence type="ECO:0000256" key="27">
    <source>
        <dbReference type="SAM" id="Phobius"/>
    </source>
</evidence>
<dbReference type="GO" id="GO:0005524">
    <property type="term" value="F:ATP binding"/>
    <property type="evidence" value="ECO:0007669"/>
    <property type="project" value="UniProtKB-UniRule"/>
</dbReference>
<evidence type="ECO:0000256" key="7">
    <source>
        <dbReference type="ARBA" id="ARBA00022692"/>
    </source>
</evidence>
<evidence type="ECO:0000256" key="22">
    <source>
        <dbReference type="ARBA" id="ARBA00051243"/>
    </source>
</evidence>
<dbReference type="SMART" id="SM00408">
    <property type="entry name" value="IGc2"/>
    <property type="match status" value="1"/>
</dbReference>
<dbReference type="PROSITE" id="PS00109">
    <property type="entry name" value="PROTEIN_KINASE_TYR"/>
    <property type="match status" value="1"/>
</dbReference>
<dbReference type="GO" id="GO:0007155">
    <property type="term" value="P:cell adhesion"/>
    <property type="evidence" value="ECO:0007669"/>
    <property type="project" value="UniProtKB-KW"/>
</dbReference>
<feature type="binding site" evidence="24">
    <location>
        <position position="573"/>
    </location>
    <ligand>
        <name>ATP</name>
        <dbReference type="ChEBI" id="CHEBI:30616"/>
    </ligand>
</feature>
<keyword evidence="18" id="KW-0675">Receptor</keyword>
<keyword evidence="8" id="KW-0732">Signal</keyword>
<dbReference type="PANTHER" id="PTHR24416">
    <property type="entry name" value="TYROSINE-PROTEIN KINASE RECEPTOR"/>
    <property type="match status" value="1"/>
</dbReference>
<protein>
    <recommendedName>
        <fullName evidence="21">Tyrosine-protein kinase receptor TYRO3</fullName>
        <ecNumber evidence="3">2.7.10.1</ecNumber>
    </recommendedName>
</protein>
<dbReference type="SMART" id="SM00060">
    <property type="entry name" value="FN3"/>
    <property type="match status" value="1"/>
</dbReference>
<organism evidence="31 32">
    <name type="scientific">Astatotilapia calliptera</name>
    <name type="common">Eastern happy</name>
    <name type="synonym">Chromis callipterus</name>
    <dbReference type="NCBI Taxonomy" id="8154"/>
    <lineage>
        <taxon>Eukaryota</taxon>
        <taxon>Metazoa</taxon>
        <taxon>Chordata</taxon>
        <taxon>Craniata</taxon>
        <taxon>Vertebrata</taxon>
        <taxon>Euteleostomi</taxon>
        <taxon>Actinopterygii</taxon>
        <taxon>Neopterygii</taxon>
        <taxon>Teleostei</taxon>
        <taxon>Neoteleostei</taxon>
        <taxon>Acanthomorphata</taxon>
        <taxon>Ovalentaria</taxon>
        <taxon>Cichlomorphae</taxon>
        <taxon>Cichliformes</taxon>
        <taxon>Cichlidae</taxon>
        <taxon>African cichlids</taxon>
        <taxon>Pseudocrenilabrinae</taxon>
        <taxon>Haplochromini</taxon>
        <taxon>Astatotilapia</taxon>
    </lineage>
</organism>
<dbReference type="InterPro" id="IPR001245">
    <property type="entry name" value="Ser-Thr/Tyr_kinase_cat_dom"/>
</dbReference>
<evidence type="ECO:0000256" key="26">
    <source>
        <dbReference type="PROSITE-ProRule" id="PRU10141"/>
    </source>
</evidence>
<dbReference type="InterPro" id="IPR050122">
    <property type="entry name" value="RTK"/>
</dbReference>
<evidence type="ECO:0000256" key="1">
    <source>
        <dbReference type="ARBA" id="ARBA00004251"/>
    </source>
</evidence>
<reference evidence="31 32" key="1">
    <citation type="submission" date="2018-05" db="EMBL/GenBank/DDBJ databases">
        <authorList>
            <person name="Datahose"/>
        </authorList>
    </citation>
    <scope>NUCLEOTIDE SEQUENCE</scope>
</reference>
<dbReference type="InterPro" id="IPR003598">
    <property type="entry name" value="Ig_sub2"/>
</dbReference>
<evidence type="ECO:0000256" key="8">
    <source>
        <dbReference type="ARBA" id="ARBA00022729"/>
    </source>
</evidence>
<keyword evidence="13" id="KW-0130">Cell adhesion</keyword>
<keyword evidence="25" id="KW-0460">Magnesium</keyword>
<evidence type="ECO:0000256" key="18">
    <source>
        <dbReference type="ARBA" id="ARBA00023170"/>
    </source>
</evidence>
<dbReference type="SUPFAM" id="SSF48726">
    <property type="entry name" value="Immunoglobulin"/>
    <property type="match status" value="2"/>
</dbReference>
<reference evidence="31" key="3">
    <citation type="submission" date="2025-08" db="UniProtKB">
        <authorList>
            <consortium name="Ensembl"/>
        </authorList>
    </citation>
    <scope>IDENTIFICATION</scope>
</reference>
<dbReference type="GO" id="GO:0004714">
    <property type="term" value="F:transmembrane receptor protein tyrosine kinase activity"/>
    <property type="evidence" value="ECO:0007669"/>
    <property type="project" value="UniProtKB-EC"/>
</dbReference>
<dbReference type="InterPro" id="IPR003599">
    <property type="entry name" value="Ig_sub"/>
</dbReference>
<feature type="binding site" evidence="25">
    <location>
        <position position="587"/>
    </location>
    <ligand>
        <name>Mg(2+)</name>
        <dbReference type="ChEBI" id="CHEBI:18420"/>
    </ligand>
</feature>
<dbReference type="PROSITE" id="PS50011">
    <property type="entry name" value="PROTEIN_KINASE_DOM"/>
    <property type="match status" value="1"/>
</dbReference>
<feature type="domain" description="Ig-like" evidence="29">
    <location>
        <begin position="26"/>
        <end position="120"/>
    </location>
</feature>
<evidence type="ECO:0000256" key="20">
    <source>
        <dbReference type="ARBA" id="ARBA00023319"/>
    </source>
</evidence>
<dbReference type="Gene3D" id="2.60.40.10">
    <property type="entry name" value="Immunoglobulins"/>
    <property type="match status" value="3"/>
</dbReference>
<evidence type="ECO:0000256" key="25">
    <source>
        <dbReference type="PIRSR" id="PIRSR000615-3"/>
    </source>
</evidence>
<dbReference type="GO" id="GO:0007169">
    <property type="term" value="P:cell surface receptor protein tyrosine kinase signaling pathway"/>
    <property type="evidence" value="ECO:0007669"/>
    <property type="project" value="TreeGrafter"/>
</dbReference>
<feature type="active site" description="Proton acceptor" evidence="23">
    <location>
        <position position="569"/>
    </location>
</feature>
<dbReference type="AlphaFoldDB" id="A0AAX7U1R1"/>
<dbReference type="Pfam" id="PF07714">
    <property type="entry name" value="PK_Tyr_Ser-Thr"/>
    <property type="match status" value="1"/>
</dbReference>
<evidence type="ECO:0000259" key="30">
    <source>
        <dbReference type="PROSITE" id="PS50853"/>
    </source>
</evidence>
<evidence type="ECO:0000256" key="10">
    <source>
        <dbReference type="ARBA" id="ARBA00022741"/>
    </source>
</evidence>
<dbReference type="PANTHER" id="PTHR24416:SF279">
    <property type="entry name" value="TYROSINE-PROTEIN KINASE RECEPTOR TYRO3"/>
    <property type="match status" value="1"/>
</dbReference>
<dbReference type="GO" id="GO:0007399">
    <property type="term" value="P:nervous system development"/>
    <property type="evidence" value="ECO:0007669"/>
    <property type="project" value="TreeGrafter"/>
</dbReference>
<keyword evidence="12 24" id="KW-0067">ATP-binding</keyword>
<evidence type="ECO:0000259" key="28">
    <source>
        <dbReference type="PROSITE" id="PS50011"/>
    </source>
</evidence>
<keyword evidence="17" id="KW-1015">Disulfide bond</keyword>
<keyword evidence="20" id="KW-0393">Immunoglobulin domain</keyword>
<proteinExistence type="inferred from homology"/>
<keyword evidence="19" id="KW-0325">Glycoprotein</keyword>
<dbReference type="PROSITE" id="PS00107">
    <property type="entry name" value="PROTEIN_KINASE_ATP"/>
    <property type="match status" value="1"/>
</dbReference>
<dbReference type="InterPro" id="IPR013783">
    <property type="entry name" value="Ig-like_fold"/>
</dbReference>
<dbReference type="FunFam" id="1.10.510.10:FF:000089">
    <property type="entry name" value="Tyrosine-protein kinase receptor TYRO3"/>
    <property type="match status" value="1"/>
</dbReference>
<evidence type="ECO:0000256" key="17">
    <source>
        <dbReference type="ARBA" id="ARBA00023157"/>
    </source>
</evidence>
<dbReference type="GO" id="GO:0016477">
    <property type="term" value="P:cell migration"/>
    <property type="evidence" value="ECO:0007669"/>
    <property type="project" value="TreeGrafter"/>
</dbReference>
<dbReference type="GO" id="GO:0005886">
    <property type="term" value="C:plasma membrane"/>
    <property type="evidence" value="ECO:0007669"/>
    <property type="project" value="UniProtKB-SubCell"/>
</dbReference>
<dbReference type="Pfam" id="PF07679">
    <property type="entry name" value="I-set"/>
    <property type="match status" value="1"/>
</dbReference>
<evidence type="ECO:0000256" key="16">
    <source>
        <dbReference type="ARBA" id="ARBA00023137"/>
    </source>
</evidence>
<dbReference type="Ensembl" id="ENSACLT00000062955.1">
    <property type="protein sequence ID" value="ENSACLP00000063598.1"/>
    <property type="gene ID" value="ENSACLG00000016238.2"/>
</dbReference>
<keyword evidence="16" id="KW-0829">Tyrosine-protein kinase</keyword>
<dbReference type="FunFam" id="3.30.200.20:FF:000111">
    <property type="entry name" value="Tyrosine-protein kinase receptor TYRO3"/>
    <property type="match status" value="1"/>
</dbReference>
<reference evidence="32" key="2">
    <citation type="submission" date="2023-03" db="EMBL/GenBank/DDBJ databases">
        <authorList>
            <consortium name="Wellcome Sanger Institute Data Sharing"/>
        </authorList>
    </citation>
    <scope>NUCLEOTIDE SEQUENCE [LARGE SCALE GENOMIC DNA]</scope>
</reference>
<dbReference type="PRINTS" id="PR00109">
    <property type="entry name" value="TYRKINASE"/>
</dbReference>
<feature type="binding site" evidence="26">
    <location>
        <position position="464"/>
    </location>
    <ligand>
        <name>ATP</name>
        <dbReference type="ChEBI" id="CHEBI:30616"/>
    </ligand>
</feature>
<comment type="similarity">
    <text evidence="2">Belongs to the protein kinase superfamily. CAMK Ser/Thr protein kinase family.</text>
</comment>
<keyword evidence="6" id="KW-0808">Transferase</keyword>
<evidence type="ECO:0000256" key="14">
    <source>
        <dbReference type="ARBA" id="ARBA00022989"/>
    </source>
</evidence>
<dbReference type="GO" id="GO:0046872">
    <property type="term" value="F:metal ion binding"/>
    <property type="evidence" value="ECO:0007669"/>
    <property type="project" value="UniProtKB-KW"/>
</dbReference>
<evidence type="ECO:0000259" key="29">
    <source>
        <dbReference type="PROSITE" id="PS50835"/>
    </source>
</evidence>
<keyword evidence="5" id="KW-0597">Phosphoprotein</keyword>
<comment type="subcellular location">
    <subcellularLocation>
        <location evidence="1">Cell membrane</location>
        <topology evidence="1">Single-pass type I membrane protein</topology>
    </subcellularLocation>
</comment>
<keyword evidence="4" id="KW-1003">Cell membrane</keyword>
<dbReference type="PIRSF" id="PIRSF000615">
    <property type="entry name" value="TyrPK_CSF1-R"/>
    <property type="match status" value="1"/>
</dbReference>
<dbReference type="GO" id="GO:0006909">
    <property type="term" value="P:phagocytosis"/>
    <property type="evidence" value="ECO:0007669"/>
    <property type="project" value="TreeGrafter"/>
</dbReference>
<dbReference type="SUPFAM" id="SSF49265">
    <property type="entry name" value="Fibronectin type III"/>
    <property type="match status" value="1"/>
</dbReference>
<evidence type="ECO:0000256" key="21">
    <source>
        <dbReference type="ARBA" id="ARBA00039486"/>
    </source>
</evidence>
<dbReference type="InterPro" id="IPR008266">
    <property type="entry name" value="Tyr_kinase_AS"/>
</dbReference>
<evidence type="ECO:0000256" key="15">
    <source>
        <dbReference type="ARBA" id="ARBA00023136"/>
    </source>
</evidence>
<dbReference type="FunFam" id="2.60.40.10:FF:000484">
    <property type="entry name" value="Tyrosine-protein kinase receptor TYRO3"/>
    <property type="match status" value="1"/>
</dbReference>
<evidence type="ECO:0000256" key="11">
    <source>
        <dbReference type="ARBA" id="ARBA00022777"/>
    </source>
</evidence>
<reference evidence="31" key="4">
    <citation type="submission" date="2025-09" db="UniProtKB">
        <authorList>
            <consortium name="Ensembl"/>
        </authorList>
    </citation>
    <scope>IDENTIFICATION</scope>
</reference>
<evidence type="ECO:0000256" key="23">
    <source>
        <dbReference type="PIRSR" id="PIRSR000615-1"/>
    </source>
</evidence>
<evidence type="ECO:0000256" key="19">
    <source>
        <dbReference type="ARBA" id="ARBA00023180"/>
    </source>
</evidence>
<evidence type="ECO:0000313" key="32">
    <source>
        <dbReference type="Proteomes" id="UP000265100"/>
    </source>
</evidence>
<keyword evidence="32" id="KW-1185">Reference proteome</keyword>
<evidence type="ECO:0000256" key="2">
    <source>
        <dbReference type="ARBA" id="ARBA00006692"/>
    </source>
</evidence>
<keyword evidence="9" id="KW-0677">Repeat</keyword>
<sequence>RGLREAFMVPELKSLGEWIKPTPPTPAGVVFTKHPSNQTVSQGNEVRLGCAVEGVTEPEITWMKDGEKLYSTDQVFLTLGEQHWETSHSVKSVQQQDAGQYWCEVEFHGLTFSSERAWITVEGVPHFTQEPQDVAMFAGTPFNLTCAAIGPPEPVEVLWWLGGVQEGEPRPSPSILHVPGQRKMTSRCIMGKVLKYQPACGRSYSVPFKFRNVITETIKHTHLLQIVGMVDNNVTLSWKPGVTGHSELSTCIVQVMWDLPQREVQVPPYLHTLTGLRSHANYSTRVSCVNEVGASPFSPWLHFHTPEAGKTGALTVTCSKHVTVSCDQLVSYYLTVRVPRSHMWVGLLLGLLVATIVGLLLAVVAQRRGKEMQFGSAFKSPGAETSVSFTAARSFNRNVTDLQESTCELDGLCINDELKNKLKDVLISERRLTLGHMLGKGEFGSVREAFLKTEDSSVQKVAVKVLKSDITSSGDIEQCLKEAAYMKDFHHPNVIQLIGVSLHRRPGQRLPIPMVVLPFMKHGDLHTFLLLSRLGDEPFDLSLHTLVRFMLDISQGMEYLSSKNIIHRDLAARNCMLNEDMTVCVADFGLSKKIYSGDYYRQGSVSKLPVKWIALESLADNVYTTQSDVWAFGVTMWEIMTRGQTPYPGVENSEIYEFLIKGERLKKPADCRDDIYEIMHSCWSPVPKCRPSFQQLVGQLEALWVSLLPASPQKEPLFYVNLEGDNGEHGEGARAQGPEEAAAASNWGVPWQRQVEHEEKDWLIGSGAAFAIGGDYRYITGPCGVSEEEGDAVSHREETEGGAETPHIHFINKRFIFRSVNQ</sequence>
<dbReference type="InterPro" id="IPR000719">
    <property type="entry name" value="Prot_kinase_dom"/>
</dbReference>
<dbReference type="PROSITE" id="PS50835">
    <property type="entry name" value="IG_LIKE"/>
    <property type="match status" value="2"/>
</dbReference>
<dbReference type="GeneTree" id="ENSGT00940000155879"/>
<dbReference type="EC" id="2.7.10.1" evidence="3"/>
<evidence type="ECO:0000256" key="5">
    <source>
        <dbReference type="ARBA" id="ARBA00022553"/>
    </source>
</evidence>
<evidence type="ECO:0000256" key="3">
    <source>
        <dbReference type="ARBA" id="ARBA00011902"/>
    </source>
</evidence>
<evidence type="ECO:0000256" key="4">
    <source>
        <dbReference type="ARBA" id="ARBA00022475"/>
    </source>
</evidence>
<dbReference type="Proteomes" id="UP000265100">
    <property type="component" value="Chromosome 19"/>
</dbReference>
<keyword evidence="10 24" id="KW-0547">Nucleotide-binding</keyword>
<keyword evidence="15 27" id="KW-0472">Membrane</keyword>
<accession>A0AAX7U1R1</accession>
<dbReference type="InterPro" id="IPR017441">
    <property type="entry name" value="Protein_kinase_ATP_BS"/>
</dbReference>
<gene>
    <name evidence="31" type="primary">TYRO3</name>
</gene>
<keyword evidence="14 27" id="KW-1133">Transmembrane helix</keyword>
<evidence type="ECO:0000256" key="12">
    <source>
        <dbReference type="ARBA" id="ARBA00022840"/>
    </source>
</evidence>
<dbReference type="SMART" id="SM00409">
    <property type="entry name" value="IG"/>
    <property type="match status" value="1"/>
</dbReference>
<dbReference type="InterPro" id="IPR007110">
    <property type="entry name" value="Ig-like_dom"/>
</dbReference>
<feature type="binding site" evidence="25">
    <location>
        <position position="574"/>
    </location>
    <ligand>
        <name>Mg(2+)</name>
        <dbReference type="ChEBI" id="CHEBI:18420"/>
    </ligand>
</feature>
<dbReference type="GO" id="GO:0043235">
    <property type="term" value="C:receptor complex"/>
    <property type="evidence" value="ECO:0007669"/>
    <property type="project" value="TreeGrafter"/>
</dbReference>
<keyword evidence="7 27" id="KW-0812">Transmembrane</keyword>
<dbReference type="Gene3D" id="3.30.200.20">
    <property type="entry name" value="Phosphorylase Kinase, domain 1"/>
    <property type="match status" value="1"/>
</dbReference>
<feature type="domain" description="Fibronectin type-III" evidence="30">
    <location>
        <begin position="220"/>
        <end position="308"/>
    </location>
</feature>
<keyword evidence="25" id="KW-0479">Metal-binding</keyword>